<reference evidence="1" key="1">
    <citation type="submission" date="2019-12" db="EMBL/GenBank/DDBJ databases">
        <title>Genome sequencing and annotation of Brassica cretica.</title>
        <authorList>
            <person name="Studholme D.J."/>
            <person name="Sarris P."/>
        </authorList>
    </citation>
    <scope>NUCLEOTIDE SEQUENCE</scope>
    <source>
        <strain evidence="1">PFS-109/04</strain>
        <tissue evidence="1">Leaf</tissue>
    </source>
</reference>
<evidence type="ECO:0000313" key="1">
    <source>
        <dbReference type="EMBL" id="KAF3503146.1"/>
    </source>
</evidence>
<sequence length="58" mass="6621">MTLTPCPGTTSFSYRPISNNSFTLSGSFLHLRVSSLTRRRKSPWFLIKTLIYETPLAK</sequence>
<dbReference type="Proteomes" id="UP000712600">
    <property type="component" value="Unassembled WGS sequence"/>
</dbReference>
<protein>
    <submittedName>
        <fullName evidence="1">Uncharacterized protein</fullName>
    </submittedName>
</protein>
<proteinExistence type="predicted"/>
<dbReference type="EMBL" id="QGKX02001621">
    <property type="protein sequence ID" value="KAF3503146.1"/>
    <property type="molecule type" value="Genomic_DNA"/>
</dbReference>
<name>A0A8S9NKV0_BRACR</name>
<comment type="caution">
    <text evidence="1">The sequence shown here is derived from an EMBL/GenBank/DDBJ whole genome shotgun (WGS) entry which is preliminary data.</text>
</comment>
<organism evidence="1 2">
    <name type="scientific">Brassica cretica</name>
    <name type="common">Mustard</name>
    <dbReference type="NCBI Taxonomy" id="69181"/>
    <lineage>
        <taxon>Eukaryota</taxon>
        <taxon>Viridiplantae</taxon>
        <taxon>Streptophyta</taxon>
        <taxon>Embryophyta</taxon>
        <taxon>Tracheophyta</taxon>
        <taxon>Spermatophyta</taxon>
        <taxon>Magnoliopsida</taxon>
        <taxon>eudicotyledons</taxon>
        <taxon>Gunneridae</taxon>
        <taxon>Pentapetalae</taxon>
        <taxon>rosids</taxon>
        <taxon>malvids</taxon>
        <taxon>Brassicales</taxon>
        <taxon>Brassicaceae</taxon>
        <taxon>Brassiceae</taxon>
        <taxon>Brassica</taxon>
    </lineage>
</organism>
<evidence type="ECO:0000313" key="2">
    <source>
        <dbReference type="Proteomes" id="UP000712600"/>
    </source>
</evidence>
<accession>A0A8S9NKV0</accession>
<gene>
    <name evidence="1" type="ORF">F2Q69_00044796</name>
</gene>
<dbReference type="AlphaFoldDB" id="A0A8S9NKV0"/>